<feature type="domain" description="Alpha/beta hydrolase fold-3" evidence="2">
    <location>
        <begin position="156"/>
        <end position="361"/>
    </location>
</feature>
<dbReference type="PANTHER" id="PTHR48081:SF8">
    <property type="entry name" value="ALPHA_BETA HYDROLASE FOLD-3 DOMAIN-CONTAINING PROTEIN-RELATED"/>
    <property type="match status" value="1"/>
</dbReference>
<keyword evidence="4" id="KW-1185">Reference proteome</keyword>
<dbReference type="InterPro" id="IPR013094">
    <property type="entry name" value="AB_hydrolase_3"/>
</dbReference>
<dbReference type="InterPro" id="IPR029058">
    <property type="entry name" value="AB_hydrolase_fold"/>
</dbReference>
<evidence type="ECO:0000313" key="3">
    <source>
        <dbReference type="EMBL" id="MDT0631496.1"/>
    </source>
</evidence>
<dbReference type="PROSITE" id="PS51257">
    <property type="entry name" value="PROKAR_LIPOPROTEIN"/>
    <property type="match status" value="1"/>
</dbReference>
<protein>
    <submittedName>
        <fullName evidence="3">Alpha/beta hydrolase</fullName>
    </submittedName>
</protein>
<evidence type="ECO:0000259" key="2">
    <source>
        <dbReference type="Pfam" id="PF07859"/>
    </source>
</evidence>
<dbReference type="RefSeq" id="WP_311662839.1">
    <property type="nucleotide sequence ID" value="NZ_JAVRHT010000013.1"/>
</dbReference>
<evidence type="ECO:0000313" key="4">
    <source>
        <dbReference type="Proteomes" id="UP001267426"/>
    </source>
</evidence>
<dbReference type="PANTHER" id="PTHR48081">
    <property type="entry name" value="AB HYDROLASE SUPERFAMILY PROTEIN C4A8.06C"/>
    <property type="match status" value="1"/>
</dbReference>
<accession>A0ABU3BQD0</accession>
<dbReference type="Proteomes" id="UP001267426">
    <property type="component" value="Unassembled WGS sequence"/>
</dbReference>
<keyword evidence="1 3" id="KW-0378">Hydrolase</keyword>
<comment type="caution">
    <text evidence="3">The sequence shown here is derived from an EMBL/GenBank/DDBJ whole genome shotgun (WGS) entry which is preliminary data.</text>
</comment>
<proteinExistence type="predicted"/>
<dbReference type="GO" id="GO:0016787">
    <property type="term" value="F:hydrolase activity"/>
    <property type="evidence" value="ECO:0007669"/>
    <property type="project" value="UniProtKB-KW"/>
</dbReference>
<organism evidence="3 4">
    <name type="scientific">Rubrivirga litoralis</name>
    <dbReference type="NCBI Taxonomy" id="3075598"/>
    <lineage>
        <taxon>Bacteria</taxon>
        <taxon>Pseudomonadati</taxon>
        <taxon>Rhodothermota</taxon>
        <taxon>Rhodothermia</taxon>
        <taxon>Rhodothermales</taxon>
        <taxon>Rubricoccaceae</taxon>
        <taxon>Rubrivirga</taxon>
    </lineage>
</organism>
<gene>
    <name evidence="3" type="ORF">RM540_06995</name>
</gene>
<evidence type="ECO:0000256" key="1">
    <source>
        <dbReference type="ARBA" id="ARBA00022801"/>
    </source>
</evidence>
<sequence length="388" mass="41269">MKFSPFLLALAVVGAGCGTPSMGSDMGRTDMDRADMPAPPADAEVGPSVAATDPMDITPSGSAPPWGPTIDPQMLAVIERLGAYEQPPFTEMTPFQVRNGKLPAEAVASLLMRTGLPPSSPAVDIGHRILPVSTDDGVLVRTYTPLDAGPGPLPVVVYYHGGGWVIADLDTYEPSARALAEKAGAIVVSVAYRQAPDVVYPAFHEDSYAAYDWVTKNAAELGGDPDRIATAGESAGGNLSVAVALMAQERGGRVPDAVVSVYPIADGDVESESYERYANAVPLSRGFMEWFFDYATPDWRTQDYEYVDLTARDYSGFPPTTVINAEIDPLQSEGGELADRMRAAGVDVVREVYPGVTHEFFGMAAVLEQAVNAQALAVDRLKEAFGTM</sequence>
<dbReference type="Pfam" id="PF07859">
    <property type="entry name" value="Abhydrolase_3"/>
    <property type="match status" value="1"/>
</dbReference>
<dbReference type="EMBL" id="JAVRHT010000013">
    <property type="protein sequence ID" value="MDT0631496.1"/>
    <property type="molecule type" value="Genomic_DNA"/>
</dbReference>
<name>A0ABU3BQD0_9BACT</name>
<dbReference type="InterPro" id="IPR050300">
    <property type="entry name" value="GDXG_lipolytic_enzyme"/>
</dbReference>
<dbReference type="Gene3D" id="3.40.50.1820">
    <property type="entry name" value="alpha/beta hydrolase"/>
    <property type="match status" value="1"/>
</dbReference>
<dbReference type="SUPFAM" id="SSF53474">
    <property type="entry name" value="alpha/beta-Hydrolases"/>
    <property type="match status" value="1"/>
</dbReference>
<reference evidence="3 4" key="1">
    <citation type="submission" date="2023-09" db="EMBL/GenBank/DDBJ databases">
        <authorList>
            <person name="Rey-Velasco X."/>
        </authorList>
    </citation>
    <scope>NUCLEOTIDE SEQUENCE [LARGE SCALE GENOMIC DNA]</scope>
    <source>
        <strain evidence="3 4">F394</strain>
    </source>
</reference>